<dbReference type="Gene3D" id="3.40.630.30">
    <property type="match status" value="1"/>
</dbReference>
<dbReference type="PROSITE" id="PS51186">
    <property type="entry name" value="GNAT"/>
    <property type="match status" value="1"/>
</dbReference>
<dbReference type="CDD" id="cd04301">
    <property type="entry name" value="NAT_SF"/>
    <property type="match status" value="1"/>
</dbReference>
<keyword evidence="3" id="KW-1185">Reference proteome</keyword>
<proteinExistence type="predicted"/>
<dbReference type="InterPro" id="IPR000182">
    <property type="entry name" value="GNAT_dom"/>
</dbReference>
<reference evidence="2 3" key="1">
    <citation type="journal article" date="2019" name="Int. J. Syst. Evol. Microbiol.">
        <title>The Global Catalogue of Microorganisms (GCM) 10K type strain sequencing project: providing services to taxonomists for standard genome sequencing and annotation.</title>
        <authorList>
            <consortium name="The Broad Institute Genomics Platform"/>
            <consortium name="The Broad Institute Genome Sequencing Center for Infectious Disease"/>
            <person name="Wu L."/>
            <person name="Ma J."/>
        </authorList>
    </citation>
    <scope>NUCLEOTIDE SEQUENCE [LARGE SCALE GENOMIC DNA]</scope>
    <source>
        <strain evidence="2 3">JCM 4524</strain>
    </source>
</reference>
<sequence>MRDLLVGTVEVRDLRHLDLYLEAPSPANRYGIGLAAEEDGEVVGAACGAGIALGLAGMPISEEEVQHRIGLVDFLTVHVEHRRQGLGARLHDALLNGLRDSGHRLVLGKMAADRRDLVPVYTHWGWSVGARGAGVVVDFLGDPIALAEEPTLRVAWKSLTPGVHLAPLGRLGVPAVTGVFYKRPTTA</sequence>
<dbReference type="RefSeq" id="WP_344391894.1">
    <property type="nucleotide sequence ID" value="NZ_BAAASJ010000041.1"/>
</dbReference>
<dbReference type="SUPFAM" id="SSF55729">
    <property type="entry name" value="Acyl-CoA N-acyltransferases (Nat)"/>
    <property type="match status" value="1"/>
</dbReference>
<dbReference type="EMBL" id="BAAASJ010000041">
    <property type="protein sequence ID" value="GAA2640955.1"/>
    <property type="molecule type" value="Genomic_DNA"/>
</dbReference>
<feature type="domain" description="N-acetyltransferase" evidence="1">
    <location>
        <begin position="1"/>
        <end position="153"/>
    </location>
</feature>
<comment type="caution">
    <text evidence="2">The sequence shown here is derived from an EMBL/GenBank/DDBJ whole genome shotgun (WGS) entry which is preliminary data.</text>
</comment>
<gene>
    <name evidence="2" type="ORF">GCM10010307_41740</name>
</gene>
<protein>
    <recommendedName>
        <fullName evidence="1">N-acetyltransferase domain-containing protein</fullName>
    </recommendedName>
</protein>
<organism evidence="2 3">
    <name type="scientific">Streptomyces vastus</name>
    <dbReference type="NCBI Taxonomy" id="285451"/>
    <lineage>
        <taxon>Bacteria</taxon>
        <taxon>Bacillati</taxon>
        <taxon>Actinomycetota</taxon>
        <taxon>Actinomycetes</taxon>
        <taxon>Kitasatosporales</taxon>
        <taxon>Streptomycetaceae</taxon>
        <taxon>Streptomyces</taxon>
    </lineage>
</organism>
<dbReference type="Pfam" id="PF00583">
    <property type="entry name" value="Acetyltransf_1"/>
    <property type="match status" value="1"/>
</dbReference>
<accession>A0ABN3R1A6</accession>
<dbReference type="Proteomes" id="UP001500151">
    <property type="component" value="Unassembled WGS sequence"/>
</dbReference>
<evidence type="ECO:0000313" key="3">
    <source>
        <dbReference type="Proteomes" id="UP001500151"/>
    </source>
</evidence>
<dbReference type="InterPro" id="IPR016181">
    <property type="entry name" value="Acyl_CoA_acyltransferase"/>
</dbReference>
<evidence type="ECO:0000259" key="1">
    <source>
        <dbReference type="PROSITE" id="PS51186"/>
    </source>
</evidence>
<name>A0ABN3R1A6_9ACTN</name>
<evidence type="ECO:0000313" key="2">
    <source>
        <dbReference type="EMBL" id="GAA2640955.1"/>
    </source>
</evidence>